<feature type="binding site" evidence="10">
    <location>
        <position position="281"/>
    </location>
    <ligand>
        <name>Zn(2+)</name>
        <dbReference type="ChEBI" id="CHEBI:29105"/>
    </ligand>
</feature>
<comment type="similarity">
    <text evidence="10">Belongs to the TRAFAC class YlqF/YawG GTPase family. RsgA subfamily.</text>
</comment>
<reference evidence="13 14" key="1">
    <citation type="submission" date="2023-07" db="EMBL/GenBank/DDBJ databases">
        <title>Genomic Encyclopedia of Type Strains, Phase IV (KMG-IV): sequencing the most valuable type-strain genomes for metagenomic binning, comparative biology and taxonomic classification.</title>
        <authorList>
            <person name="Goeker M."/>
        </authorList>
    </citation>
    <scope>NUCLEOTIDE SEQUENCE [LARGE SCALE GENOMIC DNA]</scope>
    <source>
        <strain evidence="13 14">DSM 46876</strain>
    </source>
</reference>
<evidence type="ECO:0000256" key="1">
    <source>
        <dbReference type="ARBA" id="ARBA00022490"/>
    </source>
</evidence>
<dbReference type="GO" id="GO:0005525">
    <property type="term" value="F:GTP binding"/>
    <property type="evidence" value="ECO:0007669"/>
    <property type="project" value="UniProtKB-UniRule"/>
</dbReference>
<keyword evidence="2 10" id="KW-0690">Ribosome biogenesis</keyword>
<evidence type="ECO:0000256" key="3">
    <source>
        <dbReference type="ARBA" id="ARBA00022723"/>
    </source>
</evidence>
<comment type="cofactor">
    <cofactor evidence="10">
        <name>Zn(2+)</name>
        <dbReference type="ChEBI" id="CHEBI:29105"/>
    </cofactor>
    <text evidence="10">Binds 1 zinc ion per subunit.</text>
</comment>
<keyword evidence="5 10" id="KW-0547">Nucleotide-binding</keyword>
<dbReference type="SUPFAM" id="SSF50249">
    <property type="entry name" value="Nucleic acid-binding proteins"/>
    <property type="match status" value="1"/>
</dbReference>
<dbReference type="SUPFAM" id="SSF52540">
    <property type="entry name" value="P-loop containing nucleoside triphosphate hydrolases"/>
    <property type="match status" value="1"/>
</dbReference>
<accession>A0AAJ1TEK1</accession>
<dbReference type="GO" id="GO:0005737">
    <property type="term" value="C:cytoplasm"/>
    <property type="evidence" value="ECO:0007669"/>
    <property type="project" value="UniProtKB-SubCell"/>
</dbReference>
<dbReference type="NCBIfam" id="TIGR00157">
    <property type="entry name" value="ribosome small subunit-dependent GTPase A"/>
    <property type="match status" value="1"/>
</dbReference>
<feature type="domain" description="CP-type G" evidence="12">
    <location>
        <begin position="100"/>
        <end position="258"/>
    </location>
</feature>
<dbReference type="PANTHER" id="PTHR32120">
    <property type="entry name" value="SMALL RIBOSOMAL SUBUNIT BIOGENESIS GTPASE RSGA"/>
    <property type="match status" value="1"/>
</dbReference>
<evidence type="ECO:0000256" key="2">
    <source>
        <dbReference type="ARBA" id="ARBA00022517"/>
    </source>
</evidence>
<evidence type="ECO:0000256" key="8">
    <source>
        <dbReference type="ARBA" id="ARBA00022884"/>
    </source>
</evidence>
<evidence type="ECO:0000256" key="4">
    <source>
        <dbReference type="ARBA" id="ARBA00022730"/>
    </source>
</evidence>
<dbReference type="Gene3D" id="2.40.50.140">
    <property type="entry name" value="Nucleic acid-binding proteins"/>
    <property type="match status" value="1"/>
</dbReference>
<evidence type="ECO:0000256" key="10">
    <source>
        <dbReference type="HAMAP-Rule" id="MF_01820"/>
    </source>
</evidence>
<evidence type="ECO:0000259" key="12">
    <source>
        <dbReference type="PROSITE" id="PS51721"/>
    </source>
</evidence>
<keyword evidence="7 10" id="KW-0862">Zinc</keyword>
<organism evidence="13 14">
    <name type="scientific">Croceifilum oryzae</name>
    <dbReference type="NCBI Taxonomy" id="1553429"/>
    <lineage>
        <taxon>Bacteria</taxon>
        <taxon>Bacillati</taxon>
        <taxon>Bacillota</taxon>
        <taxon>Bacilli</taxon>
        <taxon>Bacillales</taxon>
        <taxon>Thermoactinomycetaceae</taxon>
        <taxon>Croceifilum</taxon>
    </lineage>
</organism>
<evidence type="ECO:0000259" key="11">
    <source>
        <dbReference type="PROSITE" id="PS50936"/>
    </source>
</evidence>
<dbReference type="Gene3D" id="1.10.40.50">
    <property type="entry name" value="Probable gtpase engc, domain 3"/>
    <property type="match status" value="1"/>
</dbReference>
<comment type="subunit">
    <text evidence="10">Monomer. Associates with 30S ribosomal subunit, binds 16S rRNA.</text>
</comment>
<comment type="function">
    <text evidence="10">One of several proteins that assist in the late maturation steps of the functional core of the 30S ribosomal subunit. Helps release RbfA from mature subunits. May play a role in the assembly of ribosomal proteins into the subunit. Circularly permuted GTPase that catalyzes slow GTP hydrolysis, GTPase activity is stimulated by the 30S ribosomal subunit.</text>
</comment>
<protein>
    <recommendedName>
        <fullName evidence="10">Small ribosomal subunit biogenesis GTPase RsgA</fullName>
        <ecNumber evidence="10">3.6.1.-</ecNumber>
    </recommendedName>
</protein>
<dbReference type="Proteomes" id="UP001238450">
    <property type="component" value="Unassembled WGS sequence"/>
</dbReference>
<dbReference type="GO" id="GO:0003924">
    <property type="term" value="F:GTPase activity"/>
    <property type="evidence" value="ECO:0007669"/>
    <property type="project" value="UniProtKB-UniRule"/>
</dbReference>
<feature type="binding site" evidence="10">
    <location>
        <position position="286"/>
    </location>
    <ligand>
        <name>Zn(2+)</name>
        <dbReference type="ChEBI" id="CHEBI:29105"/>
    </ligand>
</feature>
<dbReference type="InterPro" id="IPR010914">
    <property type="entry name" value="RsgA_GTPase_dom"/>
</dbReference>
<dbReference type="EMBL" id="JAUSUV010000006">
    <property type="protein sequence ID" value="MDQ0417485.1"/>
    <property type="molecule type" value="Genomic_DNA"/>
</dbReference>
<keyword evidence="1 10" id="KW-0963">Cytoplasm</keyword>
<name>A0AAJ1TEK1_9BACL</name>
<dbReference type="InterPro" id="IPR012340">
    <property type="entry name" value="NA-bd_OB-fold"/>
</dbReference>
<evidence type="ECO:0000313" key="13">
    <source>
        <dbReference type="EMBL" id="MDQ0417485.1"/>
    </source>
</evidence>
<feature type="binding site" evidence="10">
    <location>
        <position position="288"/>
    </location>
    <ligand>
        <name>Zn(2+)</name>
        <dbReference type="ChEBI" id="CHEBI:29105"/>
    </ligand>
</feature>
<dbReference type="PROSITE" id="PS50936">
    <property type="entry name" value="ENGC_GTPASE"/>
    <property type="match status" value="1"/>
</dbReference>
<evidence type="ECO:0000313" key="14">
    <source>
        <dbReference type="Proteomes" id="UP001238450"/>
    </source>
</evidence>
<dbReference type="GO" id="GO:0042274">
    <property type="term" value="P:ribosomal small subunit biogenesis"/>
    <property type="evidence" value="ECO:0007669"/>
    <property type="project" value="UniProtKB-UniRule"/>
</dbReference>
<keyword evidence="8 10" id="KW-0694">RNA-binding</keyword>
<evidence type="ECO:0000256" key="9">
    <source>
        <dbReference type="ARBA" id="ARBA00023134"/>
    </source>
</evidence>
<evidence type="ECO:0000256" key="5">
    <source>
        <dbReference type="ARBA" id="ARBA00022741"/>
    </source>
</evidence>
<sequence>MNLVSLGWKKQQEIWECESKEEGYELGRIITEYPNSYRIMTQKGEILGSVSGKFRFHAKSRSDYPCIGDWVAIQKHDQDKGMIHFIFPRFSQFSRKEAGTGYEEQTIASNVDFVFLVSALNQDFNLRRIERYLVLAWESGSNPVIVLSKGDLCNDSSERVLQVESIACGVPIHVISAMNQQGMDELFPYVKVGNTVALLGSSGVGKSTLVNALLGIDRQSTQESREKDGKGRHTTTNRELIPLPQGGAIIDTPGMREIQLGNVVSGVDDAFADINELVQSCHFSDCTHQRETRCAVQQAIEEGILSTERLQSYRKLQKELDYVERKVDKDLQLAEKNRIKKQQKAYQHLKKGNHFR</sequence>
<keyword evidence="3 10" id="KW-0479">Metal-binding</keyword>
<dbReference type="InterPro" id="IPR027417">
    <property type="entry name" value="P-loop_NTPase"/>
</dbReference>
<feature type="binding site" evidence="10">
    <location>
        <begin position="200"/>
        <end position="208"/>
    </location>
    <ligand>
        <name>GTP</name>
        <dbReference type="ChEBI" id="CHEBI:37565"/>
    </ligand>
</feature>
<dbReference type="Pfam" id="PF03193">
    <property type="entry name" value="RsgA_GTPase"/>
    <property type="match status" value="1"/>
</dbReference>
<comment type="subcellular location">
    <subcellularLocation>
        <location evidence="10">Cytoplasm</location>
    </subcellularLocation>
</comment>
<dbReference type="RefSeq" id="WP_307252528.1">
    <property type="nucleotide sequence ID" value="NZ_JAUSUV010000006.1"/>
</dbReference>
<dbReference type="PANTHER" id="PTHR32120:SF10">
    <property type="entry name" value="SMALL RIBOSOMAL SUBUNIT BIOGENESIS GTPASE RSGA"/>
    <property type="match status" value="1"/>
</dbReference>
<evidence type="ECO:0000256" key="6">
    <source>
        <dbReference type="ARBA" id="ARBA00022801"/>
    </source>
</evidence>
<evidence type="ECO:0000256" key="7">
    <source>
        <dbReference type="ARBA" id="ARBA00022833"/>
    </source>
</evidence>
<dbReference type="InterPro" id="IPR030378">
    <property type="entry name" value="G_CP_dom"/>
</dbReference>
<dbReference type="HAMAP" id="MF_01820">
    <property type="entry name" value="GTPase_RsgA"/>
    <property type="match status" value="1"/>
</dbReference>
<feature type="binding site" evidence="10">
    <location>
        <position position="294"/>
    </location>
    <ligand>
        <name>Zn(2+)</name>
        <dbReference type="ChEBI" id="CHEBI:29105"/>
    </ligand>
</feature>
<keyword evidence="14" id="KW-1185">Reference proteome</keyword>
<proteinExistence type="inferred from homology"/>
<dbReference type="InterPro" id="IPR004881">
    <property type="entry name" value="Ribosome_biogen_GTPase_RsgA"/>
</dbReference>
<keyword evidence="4 10" id="KW-0699">rRNA-binding</keyword>
<dbReference type="PROSITE" id="PS51721">
    <property type="entry name" value="G_CP"/>
    <property type="match status" value="1"/>
</dbReference>
<feature type="domain" description="EngC GTPase" evidence="11">
    <location>
        <begin position="109"/>
        <end position="256"/>
    </location>
</feature>
<gene>
    <name evidence="10" type="primary">rsgA</name>
    <name evidence="13" type="ORF">J2Z48_001658</name>
</gene>
<keyword evidence="6 10" id="KW-0378">Hydrolase</keyword>
<dbReference type="GO" id="GO:0019843">
    <property type="term" value="F:rRNA binding"/>
    <property type="evidence" value="ECO:0007669"/>
    <property type="project" value="UniProtKB-KW"/>
</dbReference>
<feature type="binding site" evidence="10">
    <location>
        <begin position="148"/>
        <end position="151"/>
    </location>
    <ligand>
        <name>GTP</name>
        <dbReference type="ChEBI" id="CHEBI:37565"/>
    </ligand>
</feature>
<dbReference type="GO" id="GO:0046872">
    <property type="term" value="F:metal ion binding"/>
    <property type="evidence" value="ECO:0007669"/>
    <property type="project" value="UniProtKB-KW"/>
</dbReference>
<dbReference type="EC" id="3.6.1.-" evidence="10"/>
<dbReference type="AlphaFoldDB" id="A0AAJ1TEK1"/>
<dbReference type="Gene3D" id="3.40.50.300">
    <property type="entry name" value="P-loop containing nucleotide triphosphate hydrolases"/>
    <property type="match status" value="1"/>
</dbReference>
<keyword evidence="9 10" id="KW-0342">GTP-binding</keyword>
<comment type="caution">
    <text evidence="13">The sequence shown here is derived from an EMBL/GenBank/DDBJ whole genome shotgun (WGS) entry which is preliminary data.</text>
</comment>
<dbReference type="CDD" id="cd01854">
    <property type="entry name" value="YjeQ_EngC"/>
    <property type="match status" value="1"/>
</dbReference>